<feature type="transmembrane region" description="Helical" evidence="8">
    <location>
        <begin position="37"/>
        <end position="59"/>
    </location>
</feature>
<evidence type="ECO:0000256" key="4">
    <source>
        <dbReference type="ARBA" id="ARBA00022746"/>
    </source>
</evidence>
<organism evidence="9 10">
    <name type="scientific">Cellulomonas chitinilytica</name>
    <dbReference type="NCBI Taxonomy" id="398759"/>
    <lineage>
        <taxon>Bacteria</taxon>
        <taxon>Bacillati</taxon>
        <taxon>Actinomycetota</taxon>
        <taxon>Actinomycetes</taxon>
        <taxon>Micrococcales</taxon>
        <taxon>Cellulomonadaceae</taxon>
        <taxon>Cellulomonas</taxon>
    </lineage>
</organism>
<keyword evidence="7" id="KW-0413">Isomerase</keyword>
<dbReference type="RefSeq" id="WP_203749861.1">
    <property type="nucleotide sequence ID" value="NZ_BONK01000003.1"/>
</dbReference>
<protein>
    <recommendedName>
        <fullName evidence="11">Lycopene cyclase domain-containing protein</fullName>
    </recommendedName>
</protein>
<dbReference type="NCBIfam" id="TIGR03462">
    <property type="entry name" value="CarR_dom_SF"/>
    <property type="match status" value="1"/>
</dbReference>
<evidence type="ECO:0000313" key="9">
    <source>
        <dbReference type="EMBL" id="GIG20459.1"/>
    </source>
</evidence>
<gene>
    <name evidence="9" type="ORF">Cch01nite_11830</name>
</gene>
<accession>A0A919P3K9</accession>
<comment type="subcellular location">
    <subcellularLocation>
        <location evidence="1">Membrane</location>
        <topology evidence="1">Multi-pass membrane protein</topology>
    </subcellularLocation>
</comment>
<evidence type="ECO:0000313" key="10">
    <source>
        <dbReference type="Proteomes" id="UP000632740"/>
    </source>
</evidence>
<evidence type="ECO:0000256" key="5">
    <source>
        <dbReference type="ARBA" id="ARBA00022989"/>
    </source>
</evidence>
<evidence type="ECO:0000256" key="3">
    <source>
        <dbReference type="ARBA" id="ARBA00022692"/>
    </source>
</evidence>
<evidence type="ECO:0000256" key="6">
    <source>
        <dbReference type="ARBA" id="ARBA00023136"/>
    </source>
</evidence>
<dbReference type="Proteomes" id="UP000632740">
    <property type="component" value="Unassembled WGS sequence"/>
</dbReference>
<evidence type="ECO:0008006" key="11">
    <source>
        <dbReference type="Google" id="ProtNLM"/>
    </source>
</evidence>
<evidence type="ECO:0000256" key="8">
    <source>
        <dbReference type="SAM" id="Phobius"/>
    </source>
</evidence>
<evidence type="ECO:0000256" key="1">
    <source>
        <dbReference type="ARBA" id="ARBA00004141"/>
    </source>
</evidence>
<feature type="transmembrane region" description="Helical" evidence="8">
    <location>
        <begin position="80"/>
        <end position="101"/>
    </location>
</feature>
<keyword evidence="10" id="KW-1185">Reference proteome</keyword>
<name>A0A919P3K9_9CELL</name>
<keyword evidence="5 8" id="KW-1133">Transmembrane helix</keyword>
<evidence type="ECO:0000256" key="2">
    <source>
        <dbReference type="ARBA" id="ARBA00004829"/>
    </source>
</evidence>
<keyword evidence="3 8" id="KW-0812">Transmembrane</keyword>
<sequence>MRGWYLAALLVSLAGVVLLDARHRLFVWDSPRRALTVLAVGVTLFLCWDAVTISHGAVARGHGRALLGVEVAPHLPVEELVFVTFLSYLTMVVFTAAHRLVTARRASS</sequence>
<comment type="pathway">
    <text evidence="2">Carotenoid biosynthesis.</text>
</comment>
<evidence type="ECO:0000256" key="7">
    <source>
        <dbReference type="ARBA" id="ARBA00023235"/>
    </source>
</evidence>
<dbReference type="InterPro" id="IPR017825">
    <property type="entry name" value="Lycopene_cyclase_dom"/>
</dbReference>
<dbReference type="GO" id="GO:0016872">
    <property type="term" value="F:intramolecular lyase activity"/>
    <property type="evidence" value="ECO:0007669"/>
    <property type="project" value="InterPro"/>
</dbReference>
<dbReference type="AlphaFoldDB" id="A0A919P3K9"/>
<comment type="caution">
    <text evidence="9">The sequence shown here is derived from an EMBL/GenBank/DDBJ whole genome shotgun (WGS) entry which is preliminary data.</text>
</comment>
<reference evidence="9" key="1">
    <citation type="submission" date="2021-01" db="EMBL/GenBank/DDBJ databases">
        <title>Whole genome shotgun sequence of Cellulomonas chitinilytica NBRC 110799.</title>
        <authorList>
            <person name="Komaki H."/>
            <person name="Tamura T."/>
        </authorList>
    </citation>
    <scope>NUCLEOTIDE SEQUENCE</scope>
    <source>
        <strain evidence="9">NBRC 110799</strain>
    </source>
</reference>
<keyword evidence="4" id="KW-0125">Carotenoid biosynthesis</keyword>
<dbReference type="GO" id="GO:0016117">
    <property type="term" value="P:carotenoid biosynthetic process"/>
    <property type="evidence" value="ECO:0007669"/>
    <property type="project" value="UniProtKB-KW"/>
</dbReference>
<dbReference type="GO" id="GO:0045436">
    <property type="term" value="F:lycopene beta cyclase activity"/>
    <property type="evidence" value="ECO:0007669"/>
    <property type="project" value="UniProtKB-ARBA"/>
</dbReference>
<keyword evidence="6 8" id="KW-0472">Membrane</keyword>
<dbReference type="EMBL" id="BONK01000003">
    <property type="protein sequence ID" value="GIG20459.1"/>
    <property type="molecule type" value="Genomic_DNA"/>
</dbReference>
<proteinExistence type="predicted"/>
<dbReference type="GO" id="GO:0016020">
    <property type="term" value="C:membrane"/>
    <property type="evidence" value="ECO:0007669"/>
    <property type="project" value="UniProtKB-SubCell"/>
</dbReference>